<keyword evidence="1" id="KW-0812">Transmembrane</keyword>
<accession>A0A8T9Q623</accession>
<feature type="transmembrane region" description="Helical" evidence="1">
    <location>
        <begin position="41"/>
        <end position="63"/>
    </location>
</feature>
<dbReference type="EMBL" id="CP095046">
    <property type="protein sequence ID" value="UOQ70899.1"/>
    <property type="molecule type" value="Genomic_DNA"/>
</dbReference>
<dbReference type="KEGG" id="hcu:MUN79_19770"/>
<sequence length="143" mass="15481">MNTSVPVRVYQSGISPGLVLFLMVVLGGAALPMALQQTWPALLSVLAAAGFIAHVLMTTRYTITGDSLHIKSGVLYSTTLPISSIRRVAETHNLLSSPAASFDRLEIAYNRYDSVVISPREKAAFIAHLRTLNPAIEVVYQAK</sequence>
<evidence type="ECO:0000313" key="3">
    <source>
        <dbReference type="EMBL" id="UOQ70899.1"/>
    </source>
</evidence>
<proteinExistence type="predicted"/>
<feature type="domain" description="Uncharacterized protein YyaB-like PH" evidence="2">
    <location>
        <begin position="59"/>
        <end position="132"/>
    </location>
</feature>
<reference evidence="3" key="1">
    <citation type="submission" date="2022-04" db="EMBL/GenBank/DDBJ databases">
        <title>Hymenobacter sp. isolated from the air.</title>
        <authorList>
            <person name="Won M."/>
            <person name="Lee C.-M."/>
            <person name="Woen H.-Y."/>
            <person name="Kwon S.-W."/>
        </authorList>
    </citation>
    <scope>NUCLEOTIDE SEQUENCE</scope>
    <source>
        <strain evidence="3">5116S-3</strain>
    </source>
</reference>
<keyword evidence="1" id="KW-0472">Membrane</keyword>
<evidence type="ECO:0000256" key="1">
    <source>
        <dbReference type="SAM" id="Phobius"/>
    </source>
</evidence>
<dbReference type="Pfam" id="PF06713">
    <property type="entry name" value="bPH_4"/>
    <property type="match status" value="1"/>
</dbReference>
<keyword evidence="1" id="KW-1133">Transmembrane helix</keyword>
<evidence type="ECO:0000259" key="2">
    <source>
        <dbReference type="Pfam" id="PF06713"/>
    </source>
</evidence>
<evidence type="ECO:0000313" key="4">
    <source>
        <dbReference type="Proteomes" id="UP000831796"/>
    </source>
</evidence>
<organism evidence="3 4">
    <name type="scientific">Hymenobacter cellulosilyticus</name>
    <dbReference type="NCBI Taxonomy" id="2932248"/>
    <lineage>
        <taxon>Bacteria</taxon>
        <taxon>Pseudomonadati</taxon>
        <taxon>Bacteroidota</taxon>
        <taxon>Cytophagia</taxon>
        <taxon>Cytophagales</taxon>
        <taxon>Hymenobacteraceae</taxon>
        <taxon>Hymenobacter</taxon>
    </lineage>
</organism>
<protein>
    <submittedName>
        <fullName evidence="3">PH domain-containing protein</fullName>
    </submittedName>
</protein>
<dbReference type="InterPro" id="IPR009589">
    <property type="entry name" value="PH_YyaB-like"/>
</dbReference>
<dbReference type="GO" id="GO:0030153">
    <property type="term" value="P:bacteriocin immunity"/>
    <property type="evidence" value="ECO:0007669"/>
    <property type="project" value="InterPro"/>
</dbReference>
<dbReference type="RefSeq" id="WP_244674312.1">
    <property type="nucleotide sequence ID" value="NZ_CP095046.1"/>
</dbReference>
<feature type="transmembrane region" description="Helical" evidence="1">
    <location>
        <begin position="12"/>
        <end position="35"/>
    </location>
</feature>
<keyword evidence="4" id="KW-1185">Reference proteome</keyword>
<dbReference type="Proteomes" id="UP000831796">
    <property type="component" value="Chromosome"/>
</dbReference>
<name>A0A8T9Q623_9BACT</name>
<gene>
    <name evidence="3" type="ORF">MUN79_19770</name>
</gene>
<dbReference type="AlphaFoldDB" id="A0A8T9Q623"/>